<feature type="coiled-coil region" evidence="1">
    <location>
        <begin position="37"/>
        <end position="114"/>
    </location>
</feature>
<feature type="compositionally biased region" description="Basic and acidic residues" evidence="2">
    <location>
        <begin position="347"/>
        <end position="358"/>
    </location>
</feature>
<accession>A0AAE1BCH0</accession>
<evidence type="ECO:0000256" key="2">
    <source>
        <dbReference type="SAM" id="MobiDB-lite"/>
    </source>
</evidence>
<dbReference type="Proteomes" id="UP001283361">
    <property type="component" value="Unassembled WGS sequence"/>
</dbReference>
<evidence type="ECO:0000313" key="4">
    <source>
        <dbReference type="Proteomes" id="UP001283361"/>
    </source>
</evidence>
<feature type="compositionally biased region" description="Basic and acidic residues" evidence="2">
    <location>
        <begin position="450"/>
        <end position="470"/>
    </location>
</feature>
<feature type="region of interest" description="Disordered" evidence="2">
    <location>
        <begin position="347"/>
        <end position="594"/>
    </location>
</feature>
<dbReference type="AlphaFoldDB" id="A0AAE1BCH0"/>
<dbReference type="EMBL" id="JAWDGP010000154">
    <property type="protein sequence ID" value="KAK3803335.1"/>
    <property type="molecule type" value="Genomic_DNA"/>
</dbReference>
<feature type="compositionally biased region" description="Basic and acidic residues" evidence="2">
    <location>
        <begin position="152"/>
        <end position="166"/>
    </location>
</feature>
<feature type="compositionally biased region" description="Acidic residues" evidence="2">
    <location>
        <begin position="536"/>
        <end position="585"/>
    </location>
</feature>
<feature type="compositionally biased region" description="Basic and acidic residues" evidence="2">
    <location>
        <begin position="175"/>
        <end position="210"/>
    </location>
</feature>
<organism evidence="3 4">
    <name type="scientific">Elysia crispata</name>
    <name type="common">lettuce slug</name>
    <dbReference type="NCBI Taxonomy" id="231223"/>
    <lineage>
        <taxon>Eukaryota</taxon>
        <taxon>Metazoa</taxon>
        <taxon>Spiralia</taxon>
        <taxon>Lophotrochozoa</taxon>
        <taxon>Mollusca</taxon>
        <taxon>Gastropoda</taxon>
        <taxon>Heterobranchia</taxon>
        <taxon>Euthyneura</taxon>
        <taxon>Panpulmonata</taxon>
        <taxon>Sacoglossa</taxon>
        <taxon>Placobranchoidea</taxon>
        <taxon>Plakobranchidae</taxon>
        <taxon>Elysia</taxon>
    </lineage>
</organism>
<proteinExistence type="predicted"/>
<reference evidence="3" key="1">
    <citation type="journal article" date="2023" name="G3 (Bethesda)">
        <title>A reference genome for the long-term kleptoplast-retaining sea slug Elysia crispata morphotype clarki.</title>
        <authorList>
            <person name="Eastman K.E."/>
            <person name="Pendleton A.L."/>
            <person name="Shaikh M.A."/>
            <person name="Suttiyut T."/>
            <person name="Ogas R."/>
            <person name="Tomko P."/>
            <person name="Gavelis G."/>
            <person name="Widhalm J.R."/>
            <person name="Wisecaver J.H."/>
        </authorList>
    </citation>
    <scope>NUCLEOTIDE SEQUENCE</scope>
    <source>
        <strain evidence="3">ECLA1</strain>
    </source>
</reference>
<protein>
    <submittedName>
        <fullName evidence="3">Uncharacterized protein</fullName>
    </submittedName>
</protein>
<feature type="non-terminal residue" evidence="3">
    <location>
        <position position="1"/>
    </location>
</feature>
<name>A0AAE1BCH0_9GAST</name>
<keyword evidence="4" id="KW-1185">Reference proteome</keyword>
<sequence>LVKGHDKFQETCQKEKRELQSTITSVNAKYQMLESHQKDTEADLNEMKQHMETMKKEHDDAYSQHAQEYQQLKQDKENEIARIRDELADANRRNVELENNISALRRRLQEGEVVQKNAMECSATLKSVDEKLARCQEALQVADIRNRAPAELHKDVTKKDEARKNDTSINNPLKNDVDKDGTDKDDGLKEDLLKDDSQKHDVHKEDTYKEDAQVDYPEGIATRINQTSVADVNDTVQEAKHSKNEAQAYQARLLNMEQELASQKSGRNQILEENSRLQQALMQKQIQDLKVQQGGNQGGAALPNNVWHPNGAGKSGADVYNMKVDSGLKDLNHMAGDSNLYEKAESDLKPVDKHEKGDLGQVLPPKLHPEGEEDEGDKQSAGFEAHKAVVNPNDEQKAQILEPFLPNKDKVDEINNEEDDREDGVIGKHDGGGEEGLDKRNARDEEEERDAMARREEEERDGGDRLEEHQNPLALRQLEVPENLNAGRREVEADEEEMRDRGGPGAGAGVGQQLPPAMGNREGEADKFGDNQYFGEADEEDRQIAEEEDGNNEEEEEEEGEEQEGMEDPDDQLGEEQQMNEEMGEEDRRMLPFN</sequence>
<comment type="caution">
    <text evidence="3">The sequence shown here is derived from an EMBL/GenBank/DDBJ whole genome shotgun (WGS) entry which is preliminary data.</text>
</comment>
<evidence type="ECO:0000256" key="1">
    <source>
        <dbReference type="SAM" id="Coils"/>
    </source>
</evidence>
<keyword evidence="1" id="KW-0175">Coiled coil</keyword>
<feature type="compositionally biased region" description="Basic and acidic residues" evidence="2">
    <location>
        <begin position="423"/>
        <end position="443"/>
    </location>
</feature>
<feature type="region of interest" description="Disordered" evidence="2">
    <location>
        <begin position="152"/>
        <end position="210"/>
    </location>
</feature>
<gene>
    <name evidence="3" type="ORF">RRG08_014583</name>
</gene>
<evidence type="ECO:0000313" key="3">
    <source>
        <dbReference type="EMBL" id="KAK3803335.1"/>
    </source>
</evidence>
<feature type="coiled-coil region" evidence="1">
    <location>
        <begin position="239"/>
        <end position="287"/>
    </location>
</feature>